<evidence type="ECO:0000313" key="5">
    <source>
        <dbReference type="Proteomes" id="UP000063063"/>
    </source>
</evidence>
<dbReference type="SUPFAM" id="SSF54001">
    <property type="entry name" value="Cysteine proteinases"/>
    <property type="match status" value="1"/>
</dbReference>
<dbReference type="VEuPathDB" id="TriTrypDB:LPAL13_320015400"/>
<feature type="region of interest" description="Disordered" evidence="2">
    <location>
        <begin position="456"/>
        <end position="522"/>
    </location>
</feature>
<keyword evidence="5" id="KW-1185">Reference proteome</keyword>
<evidence type="ECO:0000259" key="3">
    <source>
        <dbReference type="PROSITE" id="PS50203"/>
    </source>
</evidence>
<dbReference type="EMBL" id="CP009401">
    <property type="protein sequence ID" value="AIO00990.1"/>
    <property type="molecule type" value="Genomic_DNA"/>
</dbReference>
<feature type="domain" description="Calpain catalytic" evidence="3">
    <location>
        <begin position="301"/>
        <end position="413"/>
    </location>
</feature>
<dbReference type="GO" id="GO:0004198">
    <property type="term" value="F:calcium-dependent cysteine-type endopeptidase activity"/>
    <property type="evidence" value="ECO:0007669"/>
    <property type="project" value="InterPro"/>
</dbReference>
<evidence type="ECO:0000256" key="1">
    <source>
        <dbReference type="PROSITE-ProRule" id="PRU00239"/>
    </source>
</evidence>
<feature type="compositionally biased region" description="Polar residues" evidence="2">
    <location>
        <begin position="71"/>
        <end position="81"/>
    </location>
</feature>
<feature type="region of interest" description="Disordered" evidence="2">
    <location>
        <begin position="1008"/>
        <end position="1034"/>
    </location>
</feature>
<gene>
    <name evidence="4" type="ORF">LPMP_321030</name>
</gene>
<feature type="compositionally biased region" description="Polar residues" evidence="2">
    <location>
        <begin position="486"/>
        <end position="511"/>
    </location>
</feature>
<dbReference type="Pfam" id="PF00648">
    <property type="entry name" value="Peptidase_C2"/>
    <property type="match status" value="1"/>
</dbReference>
<proteinExistence type="predicted"/>
<dbReference type="InterPro" id="IPR053033">
    <property type="entry name" value="Androglobin-like"/>
</dbReference>
<evidence type="ECO:0000313" key="4">
    <source>
        <dbReference type="EMBL" id="AIO00990.1"/>
    </source>
</evidence>
<organism evidence="4 5">
    <name type="scientific">Leishmania panamensis</name>
    <dbReference type="NCBI Taxonomy" id="5679"/>
    <lineage>
        <taxon>Eukaryota</taxon>
        <taxon>Discoba</taxon>
        <taxon>Euglenozoa</taxon>
        <taxon>Kinetoplastea</taxon>
        <taxon>Metakinetoplastina</taxon>
        <taxon>Trypanosomatida</taxon>
        <taxon>Trypanosomatidae</taxon>
        <taxon>Leishmaniinae</taxon>
        <taxon>Leishmania</taxon>
        <taxon>Leishmania guyanensis species complex</taxon>
    </lineage>
</organism>
<feature type="region of interest" description="Disordered" evidence="2">
    <location>
        <begin position="51"/>
        <end position="81"/>
    </location>
</feature>
<dbReference type="GO" id="GO:0006508">
    <property type="term" value="P:proteolysis"/>
    <property type="evidence" value="ECO:0007669"/>
    <property type="project" value="InterPro"/>
</dbReference>
<feature type="compositionally biased region" description="Low complexity" evidence="2">
    <location>
        <begin position="1757"/>
        <end position="1774"/>
    </location>
</feature>
<dbReference type="eggNOG" id="KOG0045">
    <property type="taxonomic scope" value="Eukaryota"/>
</dbReference>
<dbReference type="PANTHER" id="PTHR46298:SF1">
    <property type="entry name" value="ANDROGLOBIN"/>
    <property type="match status" value="1"/>
</dbReference>
<dbReference type="PANTHER" id="PTHR46298">
    <property type="entry name" value="ANDROGLOBIN"/>
    <property type="match status" value="1"/>
</dbReference>
<evidence type="ECO:0000256" key="2">
    <source>
        <dbReference type="SAM" id="MobiDB-lite"/>
    </source>
</evidence>
<accession>A0A088S0B4</accession>
<feature type="compositionally biased region" description="Low complexity" evidence="2">
    <location>
        <begin position="1719"/>
        <end position="1735"/>
    </location>
</feature>
<dbReference type="VEuPathDB" id="TriTrypDB:LPMP_321030"/>
<feature type="region of interest" description="Disordered" evidence="2">
    <location>
        <begin position="172"/>
        <end position="198"/>
    </location>
</feature>
<feature type="region of interest" description="Disordered" evidence="2">
    <location>
        <begin position="1410"/>
        <end position="1443"/>
    </location>
</feature>
<reference evidence="4 5" key="1">
    <citation type="journal article" date="2015" name="Sci. Rep.">
        <title>The genome of Leishmania panamensis: insights into genomics of the L. (Viannia) subgenus.</title>
        <authorList>
            <person name="Llanes A."/>
            <person name="Restrepo C.M."/>
            <person name="Vecchio G.D."/>
            <person name="Anguizola F.J."/>
            <person name="Lleonart R."/>
        </authorList>
    </citation>
    <scope>NUCLEOTIDE SEQUENCE [LARGE SCALE GENOMIC DNA]</scope>
    <source>
        <strain evidence="4 5">MHOM/PA/94/PSC-1</strain>
    </source>
</reference>
<dbReference type="GeneID" id="22577844"/>
<comment type="caution">
    <text evidence="1">Lacks conserved residue(s) required for the propagation of feature annotation.</text>
</comment>
<dbReference type="Proteomes" id="UP000063063">
    <property type="component" value="Chromosome 32"/>
</dbReference>
<protein>
    <recommendedName>
        <fullName evidence="3">Calpain catalytic domain-containing protein</fullName>
    </recommendedName>
</protein>
<feature type="compositionally biased region" description="Polar residues" evidence="2">
    <location>
        <begin position="172"/>
        <end position="185"/>
    </location>
</feature>
<name>A0A088S0B4_LEIPA</name>
<feature type="compositionally biased region" description="Basic and acidic residues" evidence="2">
    <location>
        <begin position="57"/>
        <end position="66"/>
    </location>
</feature>
<feature type="compositionally biased region" description="Gly residues" evidence="2">
    <location>
        <begin position="1008"/>
        <end position="1019"/>
    </location>
</feature>
<feature type="compositionally biased region" description="Basic residues" evidence="2">
    <location>
        <begin position="1429"/>
        <end position="1441"/>
    </location>
</feature>
<feature type="region of interest" description="Disordered" evidence="2">
    <location>
        <begin position="1715"/>
        <end position="1777"/>
    </location>
</feature>
<dbReference type="PROSITE" id="PS50203">
    <property type="entry name" value="CALPAIN_CAT"/>
    <property type="match status" value="1"/>
</dbReference>
<dbReference type="InterPro" id="IPR038765">
    <property type="entry name" value="Papain-like_cys_pep_sf"/>
</dbReference>
<feature type="region of interest" description="Disordered" evidence="2">
    <location>
        <begin position="1140"/>
        <end position="1165"/>
    </location>
</feature>
<feature type="region of interest" description="Disordered" evidence="2">
    <location>
        <begin position="721"/>
        <end position="775"/>
    </location>
</feature>
<dbReference type="InterPro" id="IPR001300">
    <property type="entry name" value="Peptidase_C2_calpain_cat"/>
</dbReference>
<dbReference type="RefSeq" id="XP_010701790.1">
    <property type="nucleotide sequence ID" value="XM_010703488.1"/>
</dbReference>
<dbReference type="KEGG" id="lpan:LPMP_321030"/>
<dbReference type="OrthoDB" id="9374162at2759"/>
<sequence>MPAKASSAPPRAALAGVCSTFVDGRFCSLPLWDDAQVAQEKWGDPLTVSVPSVGGDGGREAKEGGGRSKAFSGSKQGSTSFGAETHFEDEATHHAVEAFIVSLCPPRQSDRDAERVCDVSSSDEVTWLRPTEVFRPFRPVVHHNVTPFMNPYATAEALVPVAAKTEEVQCQSPSSAGAVAPNNNTSHRRGGGSARQSSAAAPVQQAFYQLYPEAITVLDTFLQEERELWTHCTPAESVRRYRALPPLMQPYDGVLIAGCAETPAQACESRYSTALRHKLQQAEQLASLAETPPFLMSAFNSALMAVEQAQRYIPAGWYLWELVYPHAPGTCHPVYNPFGKYAVKLFVDGAYRKVLVDDCLPVDVLGRPLLSITSRKELWPCLIAKAVVKALGPVSGVQALTSAPELIVAALLGNWVPQYLSPRHDIVYTTALLLLYQRQLTQLESLTEPFVKDTVASTEGRGRGDSAGDVTAKGGKDNARGRRGSPNPTLQKRISSSGARTSSVKRQQSSRACGVSGDAGEEAGELKPLTATEYCEPIIDEPLPEQPFYVCGLHAPSAETLKSKTASTASGGYGFGTQLYTIHAMKSFRNTVALLLHTTPRVCISEGIFEKEKDADDVSALHDWGRRAVRVGGTHAASTGKPSHGPEGVATPYIVGAQGDGTPSITDMMIMDSDRAASVTSCWLTLEEFMLHMETVIIWRQLIGRYANAVSVSGERLLQHQGNGSATGGAGSSDSPLSTALRKKSPTPRRGEVSPTATVTSSIAPQSSTPPPPSMMWWKLTAEKAVEAVVVVSCSAVMEAAARGTVAAKVPPTTLSSSHLWLSTGPSDPVAGLRGSAGAAEGHLERRVHFHHFQWDRAEPLNHIGSLTYTNGVLRSTVLHFRPGVHLLRVDLHQVQATDTISFLSDASMEVQLDLSHDANRDGFACLTDAGVYSAVQSCDVENVWLKRVFSFNVPTCVTLQLSTLDSTEDVMGHRQIYTTANQASAAIAAGKGGGNHGKTAASVRGAPQGGNAGAGVGRSGSTPPVPGFTAADGKKRSEGLLTADAENRAAFIVATRDASPSILRYTSLLLLNLDRPEDYCVGTAGRLVKLKLEPNEKGYLIIAYTKVPGSLMQSVQPQDKVAGEVGGMGSLLPMLTPTASPAEEELRTPESPLPRNSLPTPASTTPPLLFPAAQWKLTLRSSAELQSFDAVAHDLNNVTVEADLPRGGSPILCRRILTITEATHVSIVAQLRSPFPMPYTVRIVRFLTPAAGVPTSTTPKAIRASCSNNAPVGMSEPVAADLSRVAGTAPSQASAFVVYESPLTLHRLFVADVLLSTAVDTSVGKGGKGPVVSGSVGGAAAVYAIEAAVSEEDAAAWNESCRQSQEDAFLLYRKAAEEQAAISNERDLAEYHSNPDAFVRRKREAAAQRRQCATEAAEKAVSRSATTGRRRSGSMRRQSHHMPGVLESFAKNAHRGHSSSMRPDTAHEASVQHYLDTVDPNWAMHINIHLSFSSSRAEPKVDTPAPDALAELRRHMKETVSWLQEWSEPGASSVEAVAAASVMSPIATATPSGSRLGASRGQRDVAAATVTTVEDALRAEAARQSRLEYLGNPQHLFAVFLDPGDNADAAGTPAGVSAASFAHKSKHDTCVNSNGTGAAHSAVSSGTQGARCYRKEWTEANAGASSSVSDYPSSAHSPPVLMYDGPATQFRYAAPLQPAQYRIELLPLRSWEESPRAVSQGQDGVAGSGAAAAATSNRGRRPKASSSAPPAPAPPARAHGSGSGVTSGSSPRSFPDVTSGGFSTSIASALSCPLTAAECEAMLLPLRRPLTEASGSWDLALAPARVAKSENQARLKGSFHAYFEAMAEQKAANGDASGVALPLVYHSLLGGKEEDLGASFKLRRSIAFT</sequence>